<organism evidence="2">
    <name type="scientific">freshwater metagenome</name>
    <dbReference type="NCBI Taxonomy" id="449393"/>
    <lineage>
        <taxon>unclassified sequences</taxon>
        <taxon>metagenomes</taxon>
        <taxon>ecological metagenomes</taxon>
    </lineage>
</organism>
<accession>A0A6J7UJF4</accession>
<dbReference type="AlphaFoldDB" id="A0A6J7UJF4"/>
<feature type="region of interest" description="Disordered" evidence="1">
    <location>
        <begin position="1"/>
        <end position="41"/>
    </location>
</feature>
<name>A0A6J7UJF4_9ZZZZ</name>
<reference evidence="2" key="1">
    <citation type="submission" date="2020-05" db="EMBL/GenBank/DDBJ databases">
        <authorList>
            <person name="Chiriac C."/>
            <person name="Salcher M."/>
            <person name="Ghai R."/>
            <person name="Kavagutti S V."/>
        </authorList>
    </citation>
    <scope>NUCLEOTIDE SEQUENCE</scope>
</reference>
<evidence type="ECO:0000256" key="1">
    <source>
        <dbReference type="SAM" id="MobiDB-lite"/>
    </source>
</evidence>
<dbReference type="EMBL" id="CAFBQU010000026">
    <property type="protein sequence ID" value="CAB5066043.1"/>
    <property type="molecule type" value="Genomic_DNA"/>
</dbReference>
<sequence length="41" mass="4004">MGTFSGTGGETTVRSGAVVSASESLMPTLGGEDASEETAPE</sequence>
<evidence type="ECO:0000313" key="2">
    <source>
        <dbReference type="EMBL" id="CAB5066043.1"/>
    </source>
</evidence>
<protein>
    <submittedName>
        <fullName evidence="2">Unannotated protein</fullName>
    </submittedName>
</protein>
<proteinExistence type="predicted"/>
<gene>
    <name evidence="2" type="ORF">UFOPK4347_01080</name>
</gene>